<feature type="transmembrane region" description="Helical" evidence="7">
    <location>
        <begin position="12"/>
        <end position="33"/>
    </location>
</feature>
<dbReference type="CDD" id="cd06261">
    <property type="entry name" value="TM_PBP2"/>
    <property type="match status" value="1"/>
</dbReference>
<feature type="transmembrane region" description="Helical" evidence="7">
    <location>
        <begin position="261"/>
        <end position="280"/>
    </location>
</feature>
<protein>
    <submittedName>
        <fullName evidence="9">ABC transporter permease</fullName>
    </submittedName>
</protein>
<sequence length="317" mass="32563">MPHLSHRASSIIRLVLRAPVLLVAAAMTSFVIMDVLPGDAASTIARTTDPAAVDAVRSRLGLDDPLLVRLGEWATALFLHGDGGHLYASGIPVWEAAASSARNSTYLVACALPLLLLIGILSGVFAGLRPTALRDHILSTGAQTTLATPDFAVTTVLLVLCAGVLHLAPAVSLVPPGGTPLDRPDSLIVPALAIALVGGAWLQRLVRAAIVDAAALPHIRAAHLAGHHPVTVAWRLTLPAAAGPIVQACAATIPYAVTGTVVVENVVGFPGIGTLIATFIAARETIAVATLTAVFAAITIAAFTLADLHHDIQGRRA</sequence>
<dbReference type="GO" id="GO:0055085">
    <property type="term" value="P:transmembrane transport"/>
    <property type="evidence" value="ECO:0007669"/>
    <property type="project" value="InterPro"/>
</dbReference>
<comment type="similarity">
    <text evidence="7">Belongs to the binding-protein-dependent transport system permease family.</text>
</comment>
<dbReference type="Proteomes" id="UP000480222">
    <property type="component" value="Unassembled WGS sequence"/>
</dbReference>
<dbReference type="SUPFAM" id="SSF161098">
    <property type="entry name" value="MetI-like"/>
    <property type="match status" value="1"/>
</dbReference>
<evidence type="ECO:0000256" key="6">
    <source>
        <dbReference type="ARBA" id="ARBA00023136"/>
    </source>
</evidence>
<proteinExistence type="inferred from homology"/>
<evidence type="ECO:0000259" key="8">
    <source>
        <dbReference type="PROSITE" id="PS50928"/>
    </source>
</evidence>
<dbReference type="PANTHER" id="PTHR43163">
    <property type="entry name" value="DIPEPTIDE TRANSPORT SYSTEM PERMEASE PROTEIN DPPB-RELATED"/>
    <property type="match status" value="1"/>
</dbReference>
<evidence type="ECO:0000256" key="4">
    <source>
        <dbReference type="ARBA" id="ARBA00022692"/>
    </source>
</evidence>
<feature type="transmembrane region" description="Helical" evidence="7">
    <location>
        <begin position="106"/>
        <end position="128"/>
    </location>
</feature>
<dbReference type="InterPro" id="IPR035906">
    <property type="entry name" value="MetI-like_sf"/>
</dbReference>
<comment type="subcellular location">
    <subcellularLocation>
        <location evidence="1 7">Cell membrane</location>
        <topology evidence="1 7">Multi-pass membrane protein</topology>
    </subcellularLocation>
</comment>
<evidence type="ECO:0000256" key="3">
    <source>
        <dbReference type="ARBA" id="ARBA00022475"/>
    </source>
</evidence>
<evidence type="ECO:0000256" key="7">
    <source>
        <dbReference type="RuleBase" id="RU363032"/>
    </source>
</evidence>
<feature type="domain" description="ABC transmembrane type-1" evidence="8">
    <location>
        <begin position="101"/>
        <end position="306"/>
    </location>
</feature>
<evidence type="ECO:0000256" key="1">
    <source>
        <dbReference type="ARBA" id="ARBA00004651"/>
    </source>
</evidence>
<keyword evidence="5 7" id="KW-1133">Transmembrane helix</keyword>
<keyword evidence="6 7" id="KW-0472">Membrane</keyword>
<gene>
    <name evidence="9" type="ORF">CIP107547_02368</name>
</gene>
<evidence type="ECO:0000256" key="5">
    <source>
        <dbReference type="ARBA" id="ARBA00022989"/>
    </source>
</evidence>
<feature type="transmembrane region" description="Helical" evidence="7">
    <location>
        <begin position="286"/>
        <end position="306"/>
    </location>
</feature>
<keyword evidence="3" id="KW-1003">Cell membrane</keyword>
<dbReference type="Pfam" id="PF00528">
    <property type="entry name" value="BPD_transp_1"/>
    <property type="match status" value="1"/>
</dbReference>
<evidence type="ECO:0000313" key="9">
    <source>
        <dbReference type="EMBL" id="CAB0622751.1"/>
    </source>
</evidence>
<dbReference type="Gene3D" id="1.10.3720.10">
    <property type="entry name" value="MetI-like"/>
    <property type="match status" value="1"/>
</dbReference>
<dbReference type="RefSeq" id="WP_072565037.1">
    <property type="nucleotide sequence ID" value="NZ_MKYM01000010.1"/>
</dbReference>
<evidence type="ECO:0000256" key="2">
    <source>
        <dbReference type="ARBA" id="ARBA00022448"/>
    </source>
</evidence>
<feature type="transmembrane region" description="Helical" evidence="7">
    <location>
        <begin position="149"/>
        <end position="167"/>
    </location>
</feature>
<keyword evidence="4 7" id="KW-0812">Transmembrane</keyword>
<keyword evidence="2 7" id="KW-0813">Transport</keyword>
<dbReference type="Pfam" id="PF19300">
    <property type="entry name" value="BPD_transp_1_N"/>
    <property type="match status" value="1"/>
</dbReference>
<evidence type="ECO:0000313" key="10">
    <source>
        <dbReference type="Proteomes" id="UP000480222"/>
    </source>
</evidence>
<organism evidence="9 10">
    <name type="scientific">Corynebacterium diphtheriae</name>
    <dbReference type="NCBI Taxonomy" id="1717"/>
    <lineage>
        <taxon>Bacteria</taxon>
        <taxon>Bacillati</taxon>
        <taxon>Actinomycetota</taxon>
        <taxon>Actinomycetes</taxon>
        <taxon>Mycobacteriales</taxon>
        <taxon>Corynebacteriaceae</taxon>
        <taxon>Corynebacterium</taxon>
    </lineage>
</organism>
<dbReference type="AlphaFoldDB" id="A0A811G6K5"/>
<accession>A0A811G6K5</accession>
<dbReference type="InterPro" id="IPR045621">
    <property type="entry name" value="BPD_transp_1_N"/>
</dbReference>
<dbReference type="InterPro" id="IPR000515">
    <property type="entry name" value="MetI-like"/>
</dbReference>
<comment type="caution">
    <text evidence="9">The sequence shown here is derived from an EMBL/GenBank/DDBJ whole genome shotgun (WGS) entry which is preliminary data.</text>
</comment>
<dbReference type="EMBL" id="CADDAV010000033">
    <property type="protein sequence ID" value="CAB0622751.1"/>
    <property type="molecule type" value="Genomic_DNA"/>
</dbReference>
<dbReference type="PANTHER" id="PTHR43163:SF3">
    <property type="entry name" value="PEPTIDE ABC TRANSPORTER PERMEASE PROTEIN"/>
    <property type="match status" value="1"/>
</dbReference>
<reference evidence="9 10" key="1">
    <citation type="submission" date="2020-02" db="EMBL/GenBank/DDBJ databases">
        <authorList>
            <person name="Brisse S."/>
        </authorList>
    </citation>
    <scope>NUCLEOTIDE SEQUENCE [LARGE SCALE GENOMIC DNA]</scope>
    <source>
        <strain evidence="9">CIP107547</strain>
    </source>
</reference>
<dbReference type="GO" id="GO:0005886">
    <property type="term" value="C:plasma membrane"/>
    <property type="evidence" value="ECO:0007669"/>
    <property type="project" value="UniProtKB-SubCell"/>
</dbReference>
<name>A0A811G6K5_CORDP</name>
<feature type="transmembrane region" description="Helical" evidence="7">
    <location>
        <begin position="187"/>
        <end position="206"/>
    </location>
</feature>
<dbReference type="PROSITE" id="PS50928">
    <property type="entry name" value="ABC_TM1"/>
    <property type="match status" value="1"/>
</dbReference>